<accession>A0A8A3PGV7</accession>
<gene>
    <name evidence="3" type="ORF">DSL72_006126</name>
</gene>
<keyword evidence="4" id="KW-1185">Reference proteome</keyword>
<name>A0A8A3PGV7_9HELO</name>
<evidence type="ECO:0000313" key="3">
    <source>
        <dbReference type="EMBL" id="QSZ34532.1"/>
    </source>
</evidence>
<dbReference type="InterPro" id="IPR036322">
    <property type="entry name" value="WD40_repeat_dom_sf"/>
</dbReference>
<evidence type="ECO:0000256" key="2">
    <source>
        <dbReference type="ARBA" id="ARBA00022737"/>
    </source>
</evidence>
<dbReference type="Proteomes" id="UP000672032">
    <property type="component" value="Chromosome 4"/>
</dbReference>
<dbReference type="GO" id="GO:0080008">
    <property type="term" value="C:Cul4-RING E3 ubiquitin ligase complex"/>
    <property type="evidence" value="ECO:0007669"/>
    <property type="project" value="TreeGrafter"/>
</dbReference>
<keyword evidence="1" id="KW-0853">WD repeat</keyword>
<keyword evidence="2" id="KW-0677">Repeat</keyword>
<protein>
    <recommendedName>
        <fullName evidence="5">Myocyte-specific enhancer factor 2d</fullName>
    </recommendedName>
</protein>
<dbReference type="PANTHER" id="PTHR44472">
    <property type="entry name" value="DDB1- AND CUL4-ASSOCIATED FACTOR 4-RELATED"/>
    <property type="match status" value="1"/>
</dbReference>
<dbReference type="AlphaFoldDB" id="A0A8A3PGV7"/>
<sequence>MSQVPEIPGYYYDDEKRKYFKIQANAPSSSAYSSQDVKRRKIDDENKKAQSLAVQRNIGRIRRARILEAPIAGGFLSVGFGQSNLRAVSTSVYAQNLIKTGDTALRRCGGKHLFVVMPQRSGSSIRFSMAKGHKIEHFSADWRTKADGHPMKNVFENNMTKWGTSVPFFQTVEYGDVDYIRPQITSFSANETTEHIVTTWSGAPADRGIAISSHPNIVAGQQRYSERITDILLGPGTTQGKVDILSSTSSPPSSQDMFAIGSSEGILVIDKHLDMSWIRGEPSKNTFENYQNHPRDVFALAYLPNHRDILLAGERSGIFNIIDLRLPRFGPAAEKVQHTSCIAHIKPLDDNRILVAGCASDLCQYDRRFIKLKTDRPLFSTARAIPTRPFLTYPDYRNNGIVKTALDVDLELGIIAAVDDSSTLKLFSLHGGKVLSGFNFKTRSTLECVKFVQDEPYKSKSLWATLSDNFVRLSFDKEETPSGLQDSWRSNLYDINLNLNPPTNQVSGAIM</sequence>
<dbReference type="InterPro" id="IPR015943">
    <property type="entry name" value="WD40/YVTN_repeat-like_dom_sf"/>
</dbReference>
<dbReference type="Gene3D" id="2.130.10.10">
    <property type="entry name" value="YVTN repeat-like/Quinoprotein amine dehydrogenase"/>
    <property type="match status" value="1"/>
</dbReference>
<organism evidence="3 4">
    <name type="scientific">Monilinia vaccinii-corymbosi</name>
    <dbReference type="NCBI Taxonomy" id="61207"/>
    <lineage>
        <taxon>Eukaryota</taxon>
        <taxon>Fungi</taxon>
        <taxon>Dikarya</taxon>
        <taxon>Ascomycota</taxon>
        <taxon>Pezizomycotina</taxon>
        <taxon>Leotiomycetes</taxon>
        <taxon>Helotiales</taxon>
        <taxon>Sclerotiniaceae</taxon>
        <taxon>Monilinia</taxon>
    </lineage>
</organism>
<dbReference type="OrthoDB" id="128867at2759"/>
<dbReference type="PANTHER" id="PTHR44472:SF1">
    <property type="entry name" value="DDB1 AND CUL4 ASSOCIATED FACTOR 4"/>
    <property type="match status" value="1"/>
</dbReference>
<proteinExistence type="predicted"/>
<reference evidence="3" key="1">
    <citation type="submission" date="2020-10" db="EMBL/GenBank/DDBJ databases">
        <title>Genome Sequence of Monilinia vaccinii-corymbosi Sheds Light on Mummy Berry Disease Infection of Blueberry and Mating Type.</title>
        <authorList>
            <person name="Yow A.G."/>
            <person name="Zhang Y."/>
            <person name="Bansal K."/>
            <person name="Eacker S.M."/>
            <person name="Sullivan S."/>
            <person name="Liachko I."/>
            <person name="Cubeta M.A."/>
            <person name="Rollins J.A."/>
            <person name="Ashrafi H."/>
        </authorList>
    </citation>
    <scope>NUCLEOTIDE SEQUENCE</scope>
    <source>
        <strain evidence="3">RL-1</strain>
    </source>
</reference>
<evidence type="ECO:0000313" key="4">
    <source>
        <dbReference type="Proteomes" id="UP000672032"/>
    </source>
</evidence>
<dbReference type="SUPFAM" id="SSF50978">
    <property type="entry name" value="WD40 repeat-like"/>
    <property type="match status" value="1"/>
</dbReference>
<dbReference type="EMBL" id="CP063408">
    <property type="protein sequence ID" value="QSZ34532.1"/>
    <property type="molecule type" value="Genomic_DNA"/>
</dbReference>
<evidence type="ECO:0008006" key="5">
    <source>
        <dbReference type="Google" id="ProtNLM"/>
    </source>
</evidence>
<dbReference type="InterPro" id="IPR052254">
    <property type="entry name" value="CUL4-DDB1_E3_ligase_receptor"/>
</dbReference>
<evidence type="ECO:0000256" key="1">
    <source>
        <dbReference type="ARBA" id="ARBA00022574"/>
    </source>
</evidence>